<evidence type="ECO:0000256" key="2">
    <source>
        <dbReference type="ARBA" id="ARBA00023242"/>
    </source>
</evidence>
<feature type="compositionally biased region" description="Acidic residues" evidence="3">
    <location>
        <begin position="340"/>
        <end position="353"/>
    </location>
</feature>
<dbReference type="AlphaFoldDB" id="A0A6A6GYW5"/>
<evidence type="ECO:0000313" key="5">
    <source>
        <dbReference type="Proteomes" id="UP000800092"/>
    </source>
</evidence>
<dbReference type="Proteomes" id="UP000800092">
    <property type="component" value="Unassembled WGS sequence"/>
</dbReference>
<dbReference type="OrthoDB" id="205166at2759"/>
<evidence type="ECO:0000256" key="3">
    <source>
        <dbReference type="SAM" id="MobiDB-lite"/>
    </source>
</evidence>
<feature type="region of interest" description="Disordered" evidence="3">
    <location>
        <begin position="44"/>
        <end position="68"/>
    </location>
</feature>
<reference evidence="4" key="1">
    <citation type="journal article" date="2020" name="Stud. Mycol.">
        <title>101 Dothideomycetes genomes: a test case for predicting lifestyles and emergence of pathogens.</title>
        <authorList>
            <person name="Haridas S."/>
            <person name="Albert R."/>
            <person name="Binder M."/>
            <person name="Bloem J."/>
            <person name="Labutti K."/>
            <person name="Salamov A."/>
            <person name="Andreopoulos B."/>
            <person name="Baker S."/>
            <person name="Barry K."/>
            <person name="Bills G."/>
            <person name="Bluhm B."/>
            <person name="Cannon C."/>
            <person name="Castanera R."/>
            <person name="Culley D."/>
            <person name="Daum C."/>
            <person name="Ezra D."/>
            <person name="Gonzalez J."/>
            <person name="Henrissat B."/>
            <person name="Kuo A."/>
            <person name="Liang C."/>
            <person name="Lipzen A."/>
            <person name="Lutzoni F."/>
            <person name="Magnuson J."/>
            <person name="Mondo S."/>
            <person name="Nolan M."/>
            <person name="Ohm R."/>
            <person name="Pangilinan J."/>
            <person name="Park H.-J."/>
            <person name="Ramirez L."/>
            <person name="Alfaro M."/>
            <person name="Sun H."/>
            <person name="Tritt A."/>
            <person name="Yoshinaga Y."/>
            <person name="Zwiers L.-H."/>
            <person name="Turgeon B."/>
            <person name="Goodwin S."/>
            <person name="Spatafora J."/>
            <person name="Crous P."/>
            <person name="Grigoriev I."/>
        </authorList>
    </citation>
    <scope>NUCLEOTIDE SEQUENCE</scope>
    <source>
        <strain evidence="4">Tuck. ex Michener</strain>
    </source>
</reference>
<evidence type="ECO:0000313" key="4">
    <source>
        <dbReference type="EMBL" id="KAF2230922.1"/>
    </source>
</evidence>
<keyword evidence="2" id="KW-0539">Nucleus</keyword>
<sequence length="384" mass="42583">MPSYTYGPVRPAEEDALHYERLMGVEEKHFKRITKRLLDSQSLISPTASLPTPPPDASTNDDDTSANTTENNIRQWREDMLLDFSTIEASLIRLQLLQRSNHHERERYARENEHIQQTASTVRTSTATLRLELADAQHTLETRKVYDALADKITSNKALKPRAEQHASLAKLQAEIAELDRESKEYARTWRERREQFGRIVEECRQLLSLIRDEKEEAERKEGMDGGAAGDEHEDGVGSGEGSRNATPRLEGGTPRLEGGATPGLDVGAATPSQSGHLTPLQKPMPSSRSRLVEGSSAASSSRLSSPGRQEQDQHVSDNADAGMGEVSEREGNGTPAVDTEMEEGEEGEEGEEREERRDAEDGENQQDKAELDINGQAEVMDES</sequence>
<gene>
    <name evidence="4" type="ORF">EV356DRAFT_491204</name>
</gene>
<organism evidence="4 5">
    <name type="scientific">Viridothelium virens</name>
    <name type="common">Speckled blister lichen</name>
    <name type="synonym">Trypethelium virens</name>
    <dbReference type="NCBI Taxonomy" id="1048519"/>
    <lineage>
        <taxon>Eukaryota</taxon>
        <taxon>Fungi</taxon>
        <taxon>Dikarya</taxon>
        <taxon>Ascomycota</taxon>
        <taxon>Pezizomycotina</taxon>
        <taxon>Dothideomycetes</taxon>
        <taxon>Dothideomycetes incertae sedis</taxon>
        <taxon>Trypetheliales</taxon>
        <taxon>Trypetheliaceae</taxon>
        <taxon>Viridothelium</taxon>
    </lineage>
</organism>
<evidence type="ECO:0008006" key="6">
    <source>
        <dbReference type="Google" id="ProtNLM"/>
    </source>
</evidence>
<protein>
    <recommendedName>
        <fullName evidence="6">Tho complex subunit 7 mft1p</fullName>
    </recommendedName>
</protein>
<evidence type="ECO:0000256" key="1">
    <source>
        <dbReference type="ARBA" id="ARBA00004123"/>
    </source>
</evidence>
<name>A0A6A6GYW5_VIRVR</name>
<dbReference type="GO" id="GO:0006397">
    <property type="term" value="P:mRNA processing"/>
    <property type="evidence" value="ECO:0007669"/>
    <property type="project" value="InterPro"/>
</dbReference>
<proteinExistence type="predicted"/>
<feature type="region of interest" description="Disordered" evidence="3">
    <location>
        <begin position="216"/>
        <end position="384"/>
    </location>
</feature>
<dbReference type="GO" id="GO:0000445">
    <property type="term" value="C:THO complex part of transcription export complex"/>
    <property type="evidence" value="ECO:0007669"/>
    <property type="project" value="InterPro"/>
</dbReference>
<dbReference type="EMBL" id="ML991834">
    <property type="protein sequence ID" value="KAF2230922.1"/>
    <property type="molecule type" value="Genomic_DNA"/>
</dbReference>
<feature type="compositionally biased region" description="Low complexity" evidence="3">
    <location>
        <begin position="293"/>
        <end position="306"/>
    </location>
</feature>
<comment type="subcellular location">
    <subcellularLocation>
        <location evidence="1">Nucleus</location>
    </subcellularLocation>
</comment>
<feature type="compositionally biased region" description="Basic and acidic residues" evidence="3">
    <location>
        <begin position="354"/>
        <end position="372"/>
    </location>
</feature>
<accession>A0A6A6GYW5</accession>
<dbReference type="Pfam" id="PF05615">
    <property type="entry name" value="THOC7"/>
    <property type="match status" value="1"/>
</dbReference>
<keyword evidence="5" id="KW-1185">Reference proteome</keyword>
<dbReference type="InterPro" id="IPR008501">
    <property type="entry name" value="THOC7/Mft1"/>
</dbReference>